<dbReference type="PANTHER" id="PTHR31339:SF3">
    <property type="entry name" value="PECTIN LYASE-LIKE SUPERFAMILY PROTEIN"/>
    <property type="match status" value="1"/>
</dbReference>
<feature type="chain" id="PRO_5009288195" evidence="5">
    <location>
        <begin position="25"/>
        <end position="422"/>
    </location>
</feature>
<reference evidence="6 7" key="1">
    <citation type="submission" date="2016-10" db="EMBL/GenBank/DDBJ databases">
        <authorList>
            <person name="de Groot N.N."/>
        </authorList>
    </citation>
    <scope>NUCLEOTIDE SEQUENCE [LARGE SCALE GENOMIC DNA]</scope>
    <source>
        <strain evidence="6 7">DSM 22489</strain>
    </source>
</reference>
<evidence type="ECO:0000256" key="5">
    <source>
        <dbReference type="SAM" id="SignalP"/>
    </source>
</evidence>
<accession>A0A1H5WEL1</accession>
<dbReference type="OrthoDB" id="107371at2"/>
<comment type="similarity">
    <text evidence="1 4">Belongs to the glycosyl hydrolase 28 family.</text>
</comment>
<organism evidence="6 7">
    <name type="scientific">Bryocella elongata</name>
    <dbReference type="NCBI Taxonomy" id="863522"/>
    <lineage>
        <taxon>Bacteria</taxon>
        <taxon>Pseudomonadati</taxon>
        <taxon>Acidobacteriota</taxon>
        <taxon>Terriglobia</taxon>
        <taxon>Terriglobales</taxon>
        <taxon>Acidobacteriaceae</taxon>
        <taxon>Bryocella</taxon>
    </lineage>
</organism>
<dbReference type="Gene3D" id="2.160.20.10">
    <property type="entry name" value="Single-stranded right-handed beta-helix, Pectin lyase-like"/>
    <property type="match status" value="1"/>
</dbReference>
<dbReference type="SMART" id="SM00710">
    <property type="entry name" value="PbH1"/>
    <property type="match status" value="5"/>
</dbReference>
<keyword evidence="5" id="KW-0732">Signal</keyword>
<dbReference type="PANTHER" id="PTHR31339">
    <property type="entry name" value="PECTIN LYASE-RELATED"/>
    <property type="match status" value="1"/>
</dbReference>
<evidence type="ECO:0000256" key="1">
    <source>
        <dbReference type="ARBA" id="ARBA00008834"/>
    </source>
</evidence>
<evidence type="ECO:0000256" key="4">
    <source>
        <dbReference type="RuleBase" id="RU361169"/>
    </source>
</evidence>
<dbReference type="Pfam" id="PF00295">
    <property type="entry name" value="Glyco_hydro_28"/>
    <property type="match status" value="1"/>
</dbReference>
<keyword evidence="7" id="KW-1185">Reference proteome</keyword>
<protein>
    <submittedName>
        <fullName evidence="6">Glycosyl hydrolases family 28</fullName>
    </submittedName>
</protein>
<feature type="signal peptide" evidence="5">
    <location>
        <begin position="1"/>
        <end position="24"/>
    </location>
</feature>
<dbReference type="InterPro" id="IPR000743">
    <property type="entry name" value="Glyco_hydro_28"/>
</dbReference>
<name>A0A1H5WEL1_9BACT</name>
<dbReference type="GO" id="GO:0004650">
    <property type="term" value="F:polygalacturonase activity"/>
    <property type="evidence" value="ECO:0007669"/>
    <property type="project" value="InterPro"/>
</dbReference>
<sequence length="422" mass="44625">MRAVMLLGLGLGVAVAGSSMCAQIAPPTAPGQRTCPVEKYAKTVGDGEHLDTVAIQKAIDDCAAKGGGVVELHGAPLFVSGPLELKSHITLEIAEGTTLAGSENHADYPEAELLHEPSLRGLLWAKDAEDIAIRGGGIIDGRGQSWWLHPQTPRPRMIFFDHVKGLTMENITVENSPMWQITAYESENLTFRNMKILAPLPAGHNTDGIDPFSSKHILIDHVFIDTGDDNVAIKSGQPGSAGPNDPTVDVTITDCTFLHGHGLSIGSEIAGGVQHVRAERITFSGTTQGIRIKSGRDRGDDIGDFIYSDITMENVGTAVQVTDYYGGPKGGAAVVETAPVTRLTPHIHDVTIRNLKVTSAKNGLEVEGLPEAPIKGLTFDNVTITAQKAGRVAYADISAKDLTVTGADGQPLTIGKDVTGIK</sequence>
<gene>
    <name evidence="6" type="ORF">SAMN05421819_1552</name>
</gene>
<proteinExistence type="inferred from homology"/>
<evidence type="ECO:0000256" key="3">
    <source>
        <dbReference type="ARBA" id="ARBA00023295"/>
    </source>
</evidence>
<dbReference type="InterPro" id="IPR051801">
    <property type="entry name" value="GH28_Enzymes"/>
</dbReference>
<evidence type="ECO:0000313" key="7">
    <source>
        <dbReference type="Proteomes" id="UP000236728"/>
    </source>
</evidence>
<dbReference type="RefSeq" id="WP_103932470.1">
    <property type="nucleotide sequence ID" value="NZ_FNVA01000002.1"/>
</dbReference>
<dbReference type="InterPro" id="IPR006626">
    <property type="entry name" value="PbH1"/>
</dbReference>
<evidence type="ECO:0000256" key="2">
    <source>
        <dbReference type="ARBA" id="ARBA00022801"/>
    </source>
</evidence>
<dbReference type="EMBL" id="FNVA01000002">
    <property type="protein sequence ID" value="SEF98029.1"/>
    <property type="molecule type" value="Genomic_DNA"/>
</dbReference>
<dbReference type="InterPro" id="IPR012334">
    <property type="entry name" value="Pectin_lyas_fold"/>
</dbReference>
<dbReference type="GO" id="GO:0005975">
    <property type="term" value="P:carbohydrate metabolic process"/>
    <property type="evidence" value="ECO:0007669"/>
    <property type="project" value="InterPro"/>
</dbReference>
<dbReference type="Proteomes" id="UP000236728">
    <property type="component" value="Unassembled WGS sequence"/>
</dbReference>
<dbReference type="InterPro" id="IPR011050">
    <property type="entry name" value="Pectin_lyase_fold/virulence"/>
</dbReference>
<dbReference type="AlphaFoldDB" id="A0A1H5WEL1"/>
<keyword evidence="2 4" id="KW-0378">Hydrolase</keyword>
<dbReference type="SUPFAM" id="SSF51126">
    <property type="entry name" value="Pectin lyase-like"/>
    <property type="match status" value="1"/>
</dbReference>
<evidence type="ECO:0000313" key="6">
    <source>
        <dbReference type="EMBL" id="SEF98029.1"/>
    </source>
</evidence>
<keyword evidence="3 4" id="KW-0326">Glycosidase</keyword>
<dbReference type="PROSITE" id="PS00502">
    <property type="entry name" value="POLYGALACTURONASE"/>
    <property type="match status" value="1"/>
</dbReference>